<dbReference type="PROSITE" id="PS50893">
    <property type="entry name" value="ABC_TRANSPORTER_2"/>
    <property type="match status" value="1"/>
</dbReference>
<keyword evidence="7" id="KW-1185">Reference proteome</keyword>
<comment type="caution">
    <text evidence="6">The sequence shown here is derived from an EMBL/GenBank/DDBJ whole genome shotgun (WGS) entry which is preliminary data.</text>
</comment>
<dbReference type="PANTHER" id="PTHR42711:SF5">
    <property type="entry name" value="ABC TRANSPORTER ATP-BINDING PROTEIN NATA"/>
    <property type="match status" value="1"/>
</dbReference>
<keyword evidence="2" id="KW-0813">Transport</keyword>
<evidence type="ECO:0000256" key="2">
    <source>
        <dbReference type="ARBA" id="ARBA00022448"/>
    </source>
</evidence>
<dbReference type="STRING" id="1453497.AT15_09795"/>
<dbReference type="GO" id="GO:0005524">
    <property type="term" value="F:ATP binding"/>
    <property type="evidence" value="ECO:0007669"/>
    <property type="project" value="UniProtKB-KW"/>
</dbReference>
<evidence type="ECO:0000256" key="3">
    <source>
        <dbReference type="ARBA" id="ARBA00022741"/>
    </source>
</evidence>
<dbReference type="SMART" id="SM00382">
    <property type="entry name" value="AAA"/>
    <property type="match status" value="1"/>
</dbReference>
<keyword evidence="3" id="KW-0547">Nucleotide-binding</keyword>
<feature type="domain" description="ABC transporter" evidence="5">
    <location>
        <begin position="5"/>
        <end position="241"/>
    </location>
</feature>
<name>A0A176K0Z4_9BACT</name>
<reference evidence="6 7" key="1">
    <citation type="submission" date="2014-02" db="EMBL/GenBank/DDBJ databases">
        <title>Kosmotoga genome sequencing.</title>
        <authorList>
            <person name="Pollo S.M."/>
            <person name="Charchuk R."/>
            <person name="Nesbo C.L."/>
        </authorList>
    </citation>
    <scope>NUCLEOTIDE SEQUENCE [LARGE SCALE GENOMIC DNA]</scope>
    <source>
        <strain evidence="6 7">S304</strain>
    </source>
</reference>
<keyword evidence="4" id="KW-0067">ATP-binding</keyword>
<comment type="similarity">
    <text evidence="1">Belongs to the ABC transporter superfamily.</text>
</comment>
<protein>
    <submittedName>
        <fullName evidence="6">ABC transporter</fullName>
    </submittedName>
</protein>
<sequence length="264" mass="29674">MSYALTAENIKKVFKKNKKIVHALKGIDIQIREGEIYGFLGPNGSGKSTFIRIASTLLIPDAGEIKVFGYDVVKEATKVQRLINRVSVEASFFKKLSAIENLLFAAGIHGISKKEALKKIYAISERVGLDRERLNDPLEDFSRGMQQKVAIARAFMTEPKLMLLDEPTTGLDPRAKREVQSLIMHMKEKLGATILLTTHDMEEAEKLCNYVAIIHKGRIIVKGHTEELKAMISHRVKNPTFEDVFMEFTGVSFDEAEYEEAESA</sequence>
<gene>
    <name evidence="6" type="ORF">AT15_09795</name>
</gene>
<dbReference type="PANTHER" id="PTHR42711">
    <property type="entry name" value="ABC TRANSPORTER ATP-BINDING PROTEIN"/>
    <property type="match status" value="1"/>
</dbReference>
<dbReference type="InterPro" id="IPR003593">
    <property type="entry name" value="AAA+_ATPase"/>
</dbReference>
<dbReference type="InterPro" id="IPR003439">
    <property type="entry name" value="ABC_transporter-like_ATP-bd"/>
</dbReference>
<dbReference type="EMBL" id="JFHK01000007">
    <property type="protein sequence ID" value="OAA30711.1"/>
    <property type="molecule type" value="Genomic_DNA"/>
</dbReference>
<dbReference type="AlphaFoldDB" id="A0A176K0Z4"/>
<dbReference type="PATRIC" id="fig|1453497.3.peg.1942"/>
<dbReference type="InterPro" id="IPR050763">
    <property type="entry name" value="ABC_transporter_ATP-binding"/>
</dbReference>
<dbReference type="InterPro" id="IPR027417">
    <property type="entry name" value="P-loop_NTPase"/>
</dbReference>
<dbReference type="RefSeq" id="WP_068347325.1">
    <property type="nucleotide sequence ID" value="NZ_JFHK01000007.1"/>
</dbReference>
<evidence type="ECO:0000259" key="5">
    <source>
        <dbReference type="PROSITE" id="PS50893"/>
    </source>
</evidence>
<dbReference type="Pfam" id="PF00005">
    <property type="entry name" value="ABC_tran"/>
    <property type="match status" value="1"/>
</dbReference>
<evidence type="ECO:0000256" key="1">
    <source>
        <dbReference type="ARBA" id="ARBA00005417"/>
    </source>
</evidence>
<dbReference type="GO" id="GO:0016887">
    <property type="term" value="F:ATP hydrolysis activity"/>
    <property type="evidence" value="ECO:0007669"/>
    <property type="project" value="InterPro"/>
</dbReference>
<evidence type="ECO:0000313" key="7">
    <source>
        <dbReference type="Proteomes" id="UP000077339"/>
    </source>
</evidence>
<accession>A0A176K0Z4</accession>
<dbReference type="Proteomes" id="UP000077339">
    <property type="component" value="Unassembled WGS sequence"/>
</dbReference>
<proteinExistence type="inferred from homology"/>
<dbReference type="OrthoDB" id="9775135at2"/>
<organism evidence="6 7">
    <name type="scientific">Kosmotoga arenicorallina S304</name>
    <dbReference type="NCBI Taxonomy" id="1453497"/>
    <lineage>
        <taxon>Bacteria</taxon>
        <taxon>Thermotogati</taxon>
        <taxon>Thermotogota</taxon>
        <taxon>Thermotogae</taxon>
        <taxon>Kosmotogales</taxon>
        <taxon>Kosmotogaceae</taxon>
        <taxon>Kosmotoga</taxon>
    </lineage>
</organism>
<dbReference type="Gene3D" id="3.40.50.300">
    <property type="entry name" value="P-loop containing nucleotide triphosphate hydrolases"/>
    <property type="match status" value="1"/>
</dbReference>
<evidence type="ECO:0000256" key="4">
    <source>
        <dbReference type="ARBA" id="ARBA00022840"/>
    </source>
</evidence>
<evidence type="ECO:0000313" key="6">
    <source>
        <dbReference type="EMBL" id="OAA30711.1"/>
    </source>
</evidence>
<dbReference type="SUPFAM" id="SSF52540">
    <property type="entry name" value="P-loop containing nucleoside triphosphate hydrolases"/>
    <property type="match status" value="1"/>
</dbReference>